<protein>
    <recommendedName>
        <fullName evidence="4">2-hydroxyglutaryl-CoA dehydratase</fullName>
    </recommendedName>
</protein>
<dbReference type="STRING" id="1817816.A2Y64_09230"/>
<comment type="caution">
    <text evidence="2">The sequence shown here is derived from an EMBL/GenBank/DDBJ whole genome shotgun (WGS) entry which is preliminary data.</text>
</comment>
<evidence type="ECO:0008006" key="4">
    <source>
        <dbReference type="Google" id="ProtNLM"/>
    </source>
</evidence>
<comment type="similarity">
    <text evidence="1">Belongs to the FldB/FldC dehydratase alpha/beta subunit family.</text>
</comment>
<dbReference type="Gene3D" id="3.40.50.11900">
    <property type="match status" value="1"/>
</dbReference>
<reference evidence="2 3" key="1">
    <citation type="journal article" date="2016" name="Nat. Commun.">
        <title>Thousands of microbial genomes shed light on interconnected biogeochemical processes in an aquifer system.</title>
        <authorList>
            <person name="Anantharaman K."/>
            <person name="Brown C.T."/>
            <person name="Hug L.A."/>
            <person name="Sharon I."/>
            <person name="Castelle C.J."/>
            <person name="Probst A.J."/>
            <person name="Thomas B.C."/>
            <person name="Singh A."/>
            <person name="Wilkins M.J."/>
            <person name="Karaoz U."/>
            <person name="Brodie E.L."/>
            <person name="Williams K.H."/>
            <person name="Hubbard S.S."/>
            <person name="Banfield J.F."/>
        </authorList>
    </citation>
    <scope>NUCLEOTIDE SEQUENCE [LARGE SCALE GENOMIC DNA]</scope>
</reference>
<dbReference type="PANTHER" id="PTHR30548:SF3">
    <property type="entry name" value="2-HYDROXYACYL-COA DEHYDRATASE"/>
    <property type="match status" value="1"/>
</dbReference>
<evidence type="ECO:0000313" key="2">
    <source>
        <dbReference type="EMBL" id="OGD79491.1"/>
    </source>
</evidence>
<proteinExistence type="inferred from homology"/>
<dbReference type="Pfam" id="PF06050">
    <property type="entry name" value="HGD-D"/>
    <property type="match status" value="1"/>
</dbReference>
<gene>
    <name evidence="2" type="ORF">A2Y64_09230</name>
</gene>
<organism evidence="2 3">
    <name type="scientific">Candidatus Coatesbacteria bacterium RBG_13_66_14</name>
    <dbReference type="NCBI Taxonomy" id="1817816"/>
    <lineage>
        <taxon>Bacteria</taxon>
        <taxon>Candidatus Coatesiibacteriota</taxon>
    </lineage>
</organism>
<accession>A0A1F5FIR4</accession>
<name>A0A1F5FIR4_9BACT</name>
<sequence>MDDPRLGITATVPSEVALAAGRTLVDLNNVLVRGEAPERAVREAESAGFPRNSCAWIKGVYTTIRRLGLAEVVGVSRGDCSNTEALLEILADDGLGTVPFAYPEDRSPDELSRALERFADRLGTDLAGAERWRERLAPIREDLGRLDGLVVAGKRRDAAYFDLALSASDWGGDVQKYAAALERELASGEEPPPAPVRLAYLGVPPAFTDLLPRTAEFGAAFVFAEIPRRFTMPGRSPDLVAQYLAYTYPYGMAFRLGDILPELEKRRVDGVVHYVQSFCFRQIEDILLRRRLPGVPVLTLEGDRPGPLSARDLLRLESFVETLLLRRTGGR</sequence>
<evidence type="ECO:0000256" key="1">
    <source>
        <dbReference type="ARBA" id="ARBA00005806"/>
    </source>
</evidence>
<dbReference type="AlphaFoldDB" id="A0A1F5FIR4"/>
<dbReference type="Proteomes" id="UP000177187">
    <property type="component" value="Unassembled WGS sequence"/>
</dbReference>
<evidence type="ECO:0000313" key="3">
    <source>
        <dbReference type="Proteomes" id="UP000177187"/>
    </source>
</evidence>
<dbReference type="EMBL" id="MFAF01000009">
    <property type="protein sequence ID" value="OGD79491.1"/>
    <property type="molecule type" value="Genomic_DNA"/>
</dbReference>
<dbReference type="PANTHER" id="PTHR30548">
    <property type="entry name" value="2-HYDROXYGLUTARYL-COA DEHYDRATASE, D-COMPONENT-RELATED"/>
    <property type="match status" value="1"/>
</dbReference>
<dbReference type="InterPro" id="IPR010327">
    <property type="entry name" value="FldB/FldC_alpha/beta"/>
</dbReference>